<dbReference type="GO" id="GO:0016042">
    <property type="term" value="P:lipid catabolic process"/>
    <property type="evidence" value="ECO:0007669"/>
    <property type="project" value="UniProtKB-UniRule"/>
</dbReference>
<comment type="caution">
    <text evidence="5">Lacks conserved residue(s) required for the propagation of feature annotation.</text>
</comment>
<keyword evidence="2 5" id="KW-0378">Hydrolase</keyword>
<dbReference type="STRING" id="394096.DB31_6506"/>
<keyword evidence="3 5" id="KW-0442">Lipid degradation</keyword>
<dbReference type="RefSeq" id="WP_044186809.1">
    <property type="nucleotide sequence ID" value="NZ_JMCB01000004.1"/>
</dbReference>
<dbReference type="InterPro" id="IPR016035">
    <property type="entry name" value="Acyl_Trfase/lysoPLipase"/>
</dbReference>
<keyword evidence="9" id="KW-1185">Reference proteome</keyword>
<dbReference type="Gene3D" id="3.40.1090.10">
    <property type="entry name" value="Cytosolic phospholipase A2 catalytic domain"/>
    <property type="match status" value="1"/>
</dbReference>
<evidence type="ECO:0000256" key="1">
    <source>
        <dbReference type="ARBA" id="ARBA00006636"/>
    </source>
</evidence>
<dbReference type="AlphaFoldDB" id="A0A085WPB8"/>
<evidence type="ECO:0008006" key="10">
    <source>
        <dbReference type="Google" id="ProtNLM"/>
    </source>
</evidence>
<feature type="domain" description="PNPLA" evidence="7">
    <location>
        <begin position="523"/>
        <end position="677"/>
    </location>
</feature>
<dbReference type="InterPro" id="IPR002641">
    <property type="entry name" value="PNPLA_dom"/>
</dbReference>
<evidence type="ECO:0000256" key="2">
    <source>
        <dbReference type="ARBA" id="ARBA00022801"/>
    </source>
</evidence>
<evidence type="ECO:0000256" key="5">
    <source>
        <dbReference type="PROSITE-ProRule" id="PRU01161"/>
    </source>
</evidence>
<dbReference type="PROSITE" id="PS51635">
    <property type="entry name" value="PNPLA"/>
    <property type="match status" value="1"/>
</dbReference>
<dbReference type="GO" id="GO:0004622">
    <property type="term" value="F:phosphatidylcholine lysophospholipase activity"/>
    <property type="evidence" value="ECO:0007669"/>
    <property type="project" value="UniProtKB-ARBA"/>
</dbReference>
<reference evidence="8 9" key="1">
    <citation type="submission" date="2014-04" db="EMBL/GenBank/DDBJ databases">
        <title>Genome assembly of Hyalangium minutum DSM 14724.</title>
        <authorList>
            <person name="Sharma G."/>
            <person name="Subramanian S."/>
        </authorList>
    </citation>
    <scope>NUCLEOTIDE SEQUENCE [LARGE SCALE GENOMIC DNA]</scope>
    <source>
        <strain evidence="8 9">DSM 14724</strain>
    </source>
</reference>
<dbReference type="Gene3D" id="2.60.120.10">
    <property type="entry name" value="Jelly Rolls"/>
    <property type="match status" value="1"/>
</dbReference>
<dbReference type="PANTHER" id="PTHR14226:SF29">
    <property type="entry name" value="NEUROPATHY TARGET ESTERASE SWS"/>
    <property type="match status" value="1"/>
</dbReference>
<feature type="short sequence motif" description="DGA/G" evidence="5">
    <location>
        <begin position="664"/>
        <end position="666"/>
    </location>
</feature>
<dbReference type="EMBL" id="JMCB01000004">
    <property type="protein sequence ID" value="KFE69531.1"/>
    <property type="molecule type" value="Genomic_DNA"/>
</dbReference>
<dbReference type="SUPFAM" id="SSF51206">
    <property type="entry name" value="cAMP-binding domain-like"/>
    <property type="match status" value="1"/>
</dbReference>
<dbReference type="InterPro" id="IPR018490">
    <property type="entry name" value="cNMP-bd_dom_sf"/>
</dbReference>
<sequence>MTSEHKKAETLGGKGEGLPPLHYKALSQWLEAHPDLVRQHFVAKTFPRETRVFPSEALQSAGLPRLAILLSGELALTQLAPGALAPHKALYRGDLWVNPNKPGAKPREPIVAIHLQAVATSEALLLTEQGLRSMPEQDARELEKLLDAYAGLHSTRATFFQAIRKTLQFSRAAVRHLHALLDTVDVRTYEKGSASGDIVVPQGSTDEAHKGIFLVLEGQLGEWRDPQSSETQPVLIRPLYEGSIFGDAVLHSDAPPPATVKLHSDKARVAFLPELNSLKLIQRSQLFASSVGSAPGEIWQRIAQVGSALAPPPEVVLFRCDAPDIPLPMLIQGVAEATHLSYEDRILRVELFHSAQSQGTVPEEPPEPRPGEVPVYRLGAHDGPAASRALHALALALQGRWDYLFVHVDPRLWHGLTPPLGSARGFRPFFLAGEDVWKVVTVSRDPLAVPPPPGFDNGSVLCAALLPPGTEREPGPAFPAGTVRLPLNLRNFSSHRTFSQCSSAEQELFRRWGRAITERLVGIALGAGGSWGYAEIALIRGMQERKIPIDAVSGTSFGAMTGAFYSAFGDAGLDLLLKEGHKFNAVILASIINSGAITLFIDHLLGRQRLEKVPLPFFPVGTNVSESQAWVLQKGTLGAAVRSSGIMPGLLSPDFTDNYSRVVDGAFINSVPVSILMSQRANLIVGTNVLSTPPDQKEQGPLLPGALGWFLHGLNPVGRISDAVRSTLILFHTGGEQAGSGADVTFDSPFSPLPPWAFAQGQAVVDRAAAVLGPTLDDIEMRWKIMATPRWDLPSKLRLLKEAGELGPLEGLLASRMLA</sequence>
<dbReference type="PANTHER" id="PTHR14226">
    <property type="entry name" value="NEUROPATHY TARGET ESTERASE/SWISS CHEESE D.MELANOGASTER"/>
    <property type="match status" value="1"/>
</dbReference>
<dbReference type="Pfam" id="PF01734">
    <property type="entry name" value="Patatin"/>
    <property type="match status" value="1"/>
</dbReference>
<dbReference type="PROSITE" id="PS50042">
    <property type="entry name" value="CNMP_BINDING_3"/>
    <property type="match status" value="1"/>
</dbReference>
<dbReference type="SUPFAM" id="SSF52151">
    <property type="entry name" value="FabD/lysophospholipase-like"/>
    <property type="match status" value="1"/>
</dbReference>
<comment type="similarity">
    <text evidence="1">Belongs to the NTE family.</text>
</comment>
<evidence type="ECO:0000259" key="7">
    <source>
        <dbReference type="PROSITE" id="PS51635"/>
    </source>
</evidence>
<evidence type="ECO:0000313" key="9">
    <source>
        <dbReference type="Proteomes" id="UP000028725"/>
    </source>
</evidence>
<dbReference type="InterPro" id="IPR050301">
    <property type="entry name" value="NTE"/>
</dbReference>
<dbReference type="OrthoDB" id="5290098at2"/>
<gene>
    <name evidence="8" type="ORF">DB31_6506</name>
</gene>
<feature type="short sequence motif" description="GXSXG" evidence="5">
    <location>
        <begin position="554"/>
        <end position="558"/>
    </location>
</feature>
<keyword evidence="4 5" id="KW-0443">Lipid metabolism</keyword>
<feature type="domain" description="Cyclic nucleotide-binding" evidence="6">
    <location>
        <begin position="168"/>
        <end position="265"/>
    </location>
</feature>
<evidence type="ECO:0000256" key="3">
    <source>
        <dbReference type="ARBA" id="ARBA00022963"/>
    </source>
</evidence>
<organism evidence="8 9">
    <name type="scientific">Hyalangium minutum</name>
    <dbReference type="NCBI Taxonomy" id="394096"/>
    <lineage>
        <taxon>Bacteria</taxon>
        <taxon>Pseudomonadati</taxon>
        <taxon>Myxococcota</taxon>
        <taxon>Myxococcia</taxon>
        <taxon>Myxococcales</taxon>
        <taxon>Cystobacterineae</taxon>
        <taxon>Archangiaceae</taxon>
        <taxon>Hyalangium</taxon>
    </lineage>
</organism>
<evidence type="ECO:0000256" key="4">
    <source>
        <dbReference type="ARBA" id="ARBA00023098"/>
    </source>
</evidence>
<evidence type="ECO:0000259" key="6">
    <source>
        <dbReference type="PROSITE" id="PS50042"/>
    </source>
</evidence>
<feature type="active site" description="Proton acceptor" evidence="5">
    <location>
        <position position="664"/>
    </location>
</feature>
<accession>A0A085WPB8</accession>
<name>A0A085WPB8_9BACT</name>
<proteinExistence type="inferred from homology"/>
<feature type="active site" description="Nucleophile" evidence="5">
    <location>
        <position position="556"/>
    </location>
</feature>
<dbReference type="InterPro" id="IPR000595">
    <property type="entry name" value="cNMP-bd_dom"/>
</dbReference>
<dbReference type="Proteomes" id="UP000028725">
    <property type="component" value="Unassembled WGS sequence"/>
</dbReference>
<protein>
    <recommendedName>
        <fullName evidence="10">Cyclic nucleotide-binding domain-containing protein</fullName>
    </recommendedName>
</protein>
<evidence type="ECO:0000313" key="8">
    <source>
        <dbReference type="EMBL" id="KFE69531.1"/>
    </source>
</evidence>
<dbReference type="InterPro" id="IPR014710">
    <property type="entry name" value="RmlC-like_jellyroll"/>
</dbReference>
<comment type="caution">
    <text evidence="8">The sequence shown here is derived from an EMBL/GenBank/DDBJ whole genome shotgun (WGS) entry which is preliminary data.</text>
</comment>